<proteinExistence type="predicted"/>
<dbReference type="InterPro" id="IPR019734">
    <property type="entry name" value="TPR_rpt"/>
</dbReference>
<evidence type="ECO:0000256" key="2">
    <source>
        <dbReference type="SAM" id="SignalP"/>
    </source>
</evidence>
<protein>
    <submittedName>
        <fullName evidence="3">Tetratricopeptide TPR_1 repeat-containing protein</fullName>
    </submittedName>
</protein>
<dbReference type="STRING" id="714943.Mucpa_1169"/>
<name>H1YFU4_9SPHI</name>
<keyword evidence="1" id="KW-0802">TPR repeat</keyword>
<accession>H1YFU4</accession>
<dbReference type="SMART" id="SM00028">
    <property type="entry name" value="TPR"/>
    <property type="match status" value="5"/>
</dbReference>
<dbReference type="Gene3D" id="1.25.40.10">
    <property type="entry name" value="Tetratricopeptide repeat domain"/>
    <property type="match status" value="3"/>
</dbReference>
<dbReference type="SUPFAM" id="SSF48452">
    <property type="entry name" value="TPR-like"/>
    <property type="match status" value="2"/>
</dbReference>
<keyword evidence="4" id="KW-1185">Reference proteome</keyword>
<gene>
    <name evidence="3" type="ORF">Mucpa_1169</name>
</gene>
<sequence length="568" mass="63559">MKLFIPLAAASALSVISLSNTFAQSLTEAQTAIDAEQYQKAKMLLTKLTQGAKPTDEDCFYLGWVYLQQDYPDSAKMAFNKGLGINPKSALNYIGLGAAAKADNDAANLQANFTKALPLTGKNDKPYIFMAKTYLSEPKPDADAALATLEKAAAFGTKDPEYFMTLGDAYRGKADNNHAYLNYAQAQSLDAKAAGTYVAIGILWKQAHNFEDATQKFKDALTINPNYGPAYRGLAETDLLWAKMDPKMASAKVKEGADYYKKYLDFTDQSAESKMRYADFLIQAGDYKALEQVANQLAQSSKSNLRIYRYLAYSAFENKNYPAGLEAINKFMKEAEAKRIIPRDYLYLGRLQLNNNLDSLGIISLKKALELDSTNTEVYAEIARVYYTKQKYVQAGDAYQKYIASSKQPKLGDYFREGMSYYFGYSDQYYNSGQKPGAARPDSTLLTKADSAFSYVQQKTSSKPYPDVFLYRARLKDMEEPNRNNLQGFAKPFYEQYITLATATPAADERVKKNIAEAYAYLGSYFEFKEKDDAKAAENFAKAKDAYADNKQAKAYFERKETASVKGK</sequence>
<keyword evidence="2" id="KW-0732">Signal</keyword>
<dbReference type="eggNOG" id="COG0457">
    <property type="taxonomic scope" value="Bacteria"/>
</dbReference>
<reference evidence="3" key="1">
    <citation type="submission" date="2011-09" db="EMBL/GenBank/DDBJ databases">
        <title>The permanent draft genome of Mucilaginibacter paludis DSM 18603.</title>
        <authorList>
            <consortium name="US DOE Joint Genome Institute (JGI-PGF)"/>
            <person name="Lucas S."/>
            <person name="Han J."/>
            <person name="Lapidus A."/>
            <person name="Bruce D."/>
            <person name="Goodwin L."/>
            <person name="Pitluck S."/>
            <person name="Peters L."/>
            <person name="Kyrpides N."/>
            <person name="Mavromatis K."/>
            <person name="Ivanova N."/>
            <person name="Mikhailova N."/>
            <person name="Held B."/>
            <person name="Detter J.C."/>
            <person name="Tapia R."/>
            <person name="Han C."/>
            <person name="Land M."/>
            <person name="Hauser L."/>
            <person name="Markowitz V."/>
            <person name="Cheng J.-F."/>
            <person name="Hugenholtz P."/>
            <person name="Woyke T."/>
            <person name="Wu D."/>
            <person name="Tindall B."/>
            <person name="Brambilla E."/>
            <person name="Klenk H.-P."/>
            <person name="Eisen J.A."/>
        </authorList>
    </citation>
    <scope>NUCLEOTIDE SEQUENCE [LARGE SCALE GENOMIC DNA]</scope>
    <source>
        <strain evidence="3">DSM 18603</strain>
    </source>
</reference>
<dbReference type="OrthoDB" id="638548at2"/>
<feature type="repeat" description="TPR" evidence="1">
    <location>
        <begin position="194"/>
        <end position="227"/>
    </location>
</feature>
<dbReference type="RefSeq" id="WP_008505034.1">
    <property type="nucleotide sequence ID" value="NZ_CM001403.1"/>
</dbReference>
<evidence type="ECO:0000313" key="4">
    <source>
        <dbReference type="Proteomes" id="UP000002774"/>
    </source>
</evidence>
<feature type="signal peptide" evidence="2">
    <location>
        <begin position="1"/>
        <end position="23"/>
    </location>
</feature>
<dbReference type="PROSITE" id="PS50005">
    <property type="entry name" value="TPR"/>
    <property type="match status" value="1"/>
</dbReference>
<dbReference type="GO" id="GO:0051301">
    <property type="term" value="P:cell division"/>
    <property type="evidence" value="ECO:0007669"/>
    <property type="project" value="TreeGrafter"/>
</dbReference>
<dbReference type="AlphaFoldDB" id="H1YFU4"/>
<evidence type="ECO:0000256" key="1">
    <source>
        <dbReference type="PROSITE-ProRule" id="PRU00339"/>
    </source>
</evidence>
<dbReference type="PANTHER" id="PTHR12558">
    <property type="entry name" value="CELL DIVISION CYCLE 16,23,27"/>
    <property type="match status" value="1"/>
</dbReference>
<organism evidence="3 4">
    <name type="scientific">Mucilaginibacter paludis DSM 18603</name>
    <dbReference type="NCBI Taxonomy" id="714943"/>
    <lineage>
        <taxon>Bacteria</taxon>
        <taxon>Pseudomonadati</taxon>
        <taxon>Bacteroidota</taxon>
        <taxon>Sphingobacteriia</taxon>
        <taxon>Sphingobacteriales</taxon>
        <taxon>Sphingobacteriaceae</taxon>
        <taxon>Mucilaginibacter</taxon>
    </lineage>
</organism>
<dbReference type="EMBL" id="CM001403">
    <property type="protein sequence ID" value="EHQ25335.1"/>
    <property type="molecule type" value="Genomic_DNA"/>
</dbReference>
<dbReference type="HOGENOM" id="CLU_032900_1_0_10"/>
<feature type="chain" id="PRO_5003558668" evidence="2">
    <location>
        <begin position="24"/>
        <end position="568"/>
    </location>
</feature>
<dbReference type="InterPro" id="IPR011990">
    <property type="entry name" value="TPR-like_helical_dom_sf"/>
</dbReference>
<evidence type="ECO:0000313" key="3">
    <source>
        <dbReference type="EMBL" id="EHQ25335.1"/>
    </source>
</evidence>
<dbReference type="Proteomes" id="UP000002774">
    <property type="component" value="Chromosome"/>
</dbReference>
<dbReference type="PANTHER" id="PTHR12558:SF13">
    <property type="entry name" value="CELL DIVISION CYCLE PROTEIN 27 HOMOLOG"/>
    <property type="match status" value="1"/>
</dbReference>